<dbReference type="Proteomes" id="UP000006727">
    <property type="component" value="Chromosome 19"/>
</dbReference>
<name>A0A7I4BM08_PHYPA</name>
<dbReference type="Pfam" id="PF25977">
    <property type="entry name" value="DZIP1"/>
    <property type="match status" value="1"/>
</dbReference>
<reference evidence="3 4" key="2">
    <citation type="journal article" date="2018" name="Plant J.">
        <title>The Physcomitrella patens chromosome-scale assembly reveals moss genome structure and evolution.</title>
        <authorList>
            <person name="Lang D."/>
            <person name="Ullrich K.K."/>
            <person name="Murat F."/>
            <person name="Fuchs J."/>
            <person name="Jenkins J."/>
            <person name="Haas F.B."/>
            <person name="Piednoel M."/>
            <person name="Gundlach H."/>
            <person name="Van Bel M."/>
            <person name="Meyberg R."/>
            <person name="Vives C."/>
            <person name="Morata J."/>
            <person name="Symeonidi A."/>
            <person name="Hiss M."/>
            <person name="Muchero W."/>
            <person name="Kamisugi Y."/>
            <person name="Saleh O."/>
            <person name="Blanc G."/>
            <person name="Decker E.L."/>
            <person name="van Gessel N."/>
            <person name="Grimwood J."/>
            <person name="Hayes R.D."/>
            <person name="Graham S.W."/>
            <person name="Gunter L.E."/>
            <person name="McDaniel S.F."/>
            <person name="Hoernstein S.N.W."/>
            <person name="Larsson A."/>
            <person name="Li F.W."/>
            <person name="Perroud P.F."/>
            <person name="Phillips J."/>
            <person name="Ranjan P."/>
            <person name="Rokshar D.S."/>
            <person name="Rothfels C.J."/>
            <person name="Schneider L."/>
            <person name="Shu S."/>
            <person name="Stevenson D.W."/>
            <person name="Thummler F."/>
            <person name="Tillich M."/>
            <person name="Villarreal Aguilar J.C."/>
            <person name="Widiez T."/>
            <person name="Wong G.K."/>
            <person name="Wymore A."/>
            <person name="Zhang Y."/>
            <person name="Zimmer A.D."/>
            <person name="Quatrano R.S."/>
            <person name="Mayer K.F.X."/>
            <person name="Goodstein D."/>
            <person name="Casacuberta J.M."/>
            <person name="Vandepoele K."/>
            <person name="Reski R."/>
            <person name="Cuming A.C."/>
            <person name="Tuskan G.A."/>
            <person name="Maumus F."/>
            <person name="Salse J."/>
            <person name="Schmutz J."/>
            <person name="Rensing S.A."/>
        </authorList>
    </citation>
    <scope>NUCLEOTIDE SEQUENCE [LARGE SCALE GENOMIC DNA]</scope>
    <source>
        <strain evidence="3 4">cv. Gransden 2004</strain>
    </source>
</reference>
<dbReference type="AlphaFoldDB" id="A0A7I4BM08"/>
<dbReference type="InParanoid" id="A0A7I4BM08"/>
<keyword evidence="4" id="KW-1185">Reference proteome</keyword>
<dbReference type="InterPro" id="IPR058883">
    <property type="entry name" value="DZIP1_dom"/>
</dbReference>
<feature type="compositionally biased region" description="Basic and acidic residues" evidence="1">
    <location>
        <begin position="60"/>
        <end position="77"/>
    </location>
</feature>
<feature type="compositionally biased region" description="Basic and acidic residues" evidence="1">
    <location>
        <begin position="147"/>
        <end position="159"/>
    </location>
</feature>
<feature type="compositionally biased region" description="Polar residues" evidence="1">
    <location>
        <begin position="409"/>
        <end position="421"/>
    </location>
</feature>
<feature type="compositionally biased region" description="Basic and acidic residues" evidence="1">
    <location>
        <begin position="215"/>
        <end position="225"/>
    </location>
</feature>
<feature type="compositionally biased region" description="Basic and acidic residues" evidence="1">
    <location>
        <begin position="444"/>
        <end position="460"/>
    </location>
</feature>
<sequence length="664" mass="75263">MGLEHQLETLGQENSRLLEELNVAYAKISAIQSTKQQSDYTLKTQLENLREENQYLKRTMSKIEKEPIAPPLKERRSAPSPRVHWTREPKCQALIALARPTAWRQVKTARANHDEDSKEQKSPPEHEPYRHSTSPVQRTPRFSTQKIKYETSPERERKPLIFKPKTTIAVARGEPAGDEISKAVQEMDAPHKQKRSQKVVKQLVAKELLERVEKKKKERNCNERARRYKRAIQYSSPHKSETPSESDNEVEEHTTIDEEEKVKRIQEISEVAAIEVGEDKPTIPIPEKQKWLSEHPYIPIPTLPYAVAKYPHPETAFEKVHEEIANEFDGQLREELKKFGIPSNTNGISDTTYNSISSALDKQRSMRMSQIHGDERKVMEYERGAILWHMQRAVHDRDMEIIESQFDVTTASGSDHFSDTNASDESEGESGKSNYNSSRSHQSQKSDESDSELNKKDNGLAERMSGATSLMRSSEQCSVQSSNIGDSPRSSDVPETTFPYKNQAVDRVKKSILSKVCGPGSPSYGLTKDISRAFSWKQNQVNITYNKQESLTQAQHKRSTSETTDTARQSEVGEEVEEAPGLGDWESDEDAVPVSVKHTRVKIDDHKVVSASRDSFVRDLSPPKEILDLHQSKSTMASYSYKSTLPQTSPKSFTANSSENNGDS</sequence>
<dbReference type="Gramene" id="Pp3c19_12420V3.2">
    <property type="protein sequence ID" value="Pp3c19_12420V3.2"/>
    <property type="gene ID" value="Pp3c19_12420"/>
</dbReference>
<feature type="compositionally biased region" description="Polar residues" evidence="1">
    <location>
        <begin position="131"/>
        <end position="146"/>
    </location>
</feature>
<feature type="region of interest" description="Disordered" evidence="1">
    <location>
        <begin position="102"/>
        <end position="174"/>
    </location>
</feature>
<evidence type="ECO:0000313" key="3">
    <source>
        <dbReference type="EnsemblPlants" id="Pp3c19_12420V3.2"/>
    </source>
</evidence>
<feature type="region of interest" description="Disordered" evidence="1">
    <location>
        <begin position="547"/>
        <end position="593"/>
    </location>
</feature>
<evidence type="ECO:0000256" key="1">
    <source>
        <dbReference type="SAM" id="MobiDB-lite"/>
    </source>
</evidence>
<feature type="region of interest" description="Disordered" evidence="1">
    <location>
        <begin position="215"/>
        <end position="257"/>
    </location>
</feature>
<feature type="compositionally biased region" description="Polar residues" evidence="1">
    <location>
        <begin position="431"/>
        <end position="443"/>
    </location>
</feature>
<accession>A0A7I4BM08</accession>
<protein>
    <recommendedName>
        <fullName evidence="2">Cilium assembly protein DZIP1 domain-containing protein</fullName>
    </recommendedName>
</protein>
<reference evidence="3" key="3">
    <citation type="submission" date="2020-12" db="UniProtKB">
        <authorList>
            <consortium name="EnsemblPlants"/>
        </authorList>
    </citation>
    <scope>IDENTIFICATION</scope>
</reference>
<evidence type="ECO:0000259" key="2">
    <source>
        <dbReference type="Pfam" id="PF25977"/>
    </source>
</evidence>
<feature type="region of interest" description="Disordered" evidence="1">
    <location>
        <begin position="409"/>
        <end position="499"/>
    </location>
</feature>
<reference evidence="3 4" key="1">
    <citation type="journal article" date="2008" name="Science">
        <title>The Physcomitrella genome reveals evolutionary insights into the conquest of land by plants.</title>
        <authorList>
            <person name="Rensing S."/>
            <person name="Lang D."/>
            <person name="Zimmer A."/>
            <person name="Terry A."/>
            <person name="Salamov A."/>
            <person name="Shapiro H."/>
            <person name="Nishiyama T."/>
            <person name="Perroud P.-F."/>
            <person name="Lindquist E."/>
            <person name="Kamisugi Y."/>
            <person name="Tanahashi T."/>
            <person name="Sakakibara K."/>
            <person name="Fujita T."/>
            <person name="Oishi K."/>
            <person name="Shin-I T."/>
            <person name="Kuroki Y."/>
            <person name="Toyoda A."/>
            <person name="Suzuki Y."/>
            <person name="Hashimoto A."/>
            <person name="Yamaguchi K."/>
            <person name="Sugano A."/>
            <person name="Kohara Y."/>
            <person name="Fujiyama A."/>
            <person name="Anterola A."/>
            <person name="Aoki S."/>
            <person name="Ashton N."/>
            <person name="Barbazuk W.B."/>
            <person name="Barker E."/>
            <person name="Bennetzen J."/>
            <person name="Bezanilla M."/>
            <person name="Blankenship R."/>
            <person name="Cho S.H."/>
            <person name="Dutcher S."/>
            <person name="Estelle M."/>
            <person name="Fawcett J.A."/>
            <person name="Gundlach H."/>
            <person name="Hanada K."/>
            <person name="Heyl A."/>
            <person name="Hicks K.A."/>
            <person name="Hugh J."/>
            <person name="Lohr M."/>
            <person name="Mayer K."/>
            <person name="Melkozernov A."/>
            <person name="Murata T."/>
            <person name="Nelson D."/>
            <person name="Pils B."/>
            <person name="Prigge M."/>
            <person name="Reiss B."/>
            <person name="Renner T."/>
            <person name="Rombauts S."/>
            <person name="Rushton P."/>
            <person name="Sanderfoot A."/>
            <person name="Schween G."/>
            <person name="Shiu S.-H."/>
            <person name="Stueber K."/>
            <person name="Theodoulou F.L."/>
            <person name="Tu H."/>
            <person name="Van de Peer Y."/>
            <person name="Verrier P.J."/>
            <person name="Waters E."/>
            <person name="Wood A."/>
            <person name="Yang L."/>
            <person name="Cove D."/>
            <person name="Cuming A."/>
            <person name="Hasebe M."/>
            <person name="Lucas S."/>
            <person name="Mishler D.B."/>
            <person name="Reski R."/>
            <person name="Grigoriev I."/>
            <person name="Quatrano R.S."/>
            <person name="Boore J.L."/>
        </authorList>
    </citation>
    <scope>NUCLEOTIDE SEQUENCE [LARGE SCALE GENOMIC DNA]</scope>
    <source>
        <strain evidence="3 4">cv. Gransden 2004</strain>
    </source>
</reference>
<dbReference type="EMBL" id="ABEU02000019">
    <property type="status" value="NOT_ANNOTATED_CDS"/>
    <property type="molecule type" value="Genomic_DNA"/>
</dbReference>
<organism evidence="3 4">
    <name type="scientific">Physcomitrium patens</name>
    <name type="common">Spreading-leaved earth moss</name>
    <name type="synonym">Physcomitrella patens</name>
    <dbReference type="NCBI Taxonomy" id="3218"/>
    <lineage>
        <taxon>Eukaryota</taxon>
        <taxon>Viridiplantae</taxon>
        <taxon>Streptophyta</taxon>
        <taxon>Embryophyta</taxon>
        <taxon>Bryophyta</taxon>
        <taxon>Bryophytina</taxon>
        <taxon>Bryopsida</taxon>
        <taxon>Funariidae</taxon>
        <taxon>Funariales</taxon>
        <taxon>Funariaceae</taxon>
        <taxon>Physcomitrium</taxon>
    </lineage>
</organism>
<dbReference type="EnsemblPlants" id="Pp3c19_12420V3.2">
    <property type="protein sequence ID" value="Pp3c19_12420V3.2"/>
    <property type="gene ID" value="Pp3c19_12420"/>
</dbReference>
<feature type="compositionally biased region" description="Basic and acidic residues" evidence="1">
    <location>
        <begin position="111"/>
        <end position="130"/>
    </location>
</feature>
<feature type="compositionally biased region" description="Polar residues" evidence="1">
    <location>
        <begin position="632"/>
        <end position="664"/>
    </location>
</feature>
<feature type="region of interest" description="Disordered" evidence="1">
    <location>
        <begin position="627"/>
        <end position="664"/>
    </location>
</feature>
<feature type="region of interest" description="Disordered" evidence="1">
    <location>
        <begin position="60"/>
        <end position="88"/>
    </location>
</feature>
<feature type="compositionally biased region" description="Polar residues" evidence="1">
    <location>
        <begin position="466"/>
        <end position="494"/>
    </location>
</feature>
<evidence type="ECO:0000313" key="4">
    <source>
        <dbReference type="Proteomes" id="UP000006727"/>
    </source>
</evidence>
<feature type="domain" description="Cilium assembly protein DZIP1" evidence="2">
    <location>
        <begin position="323"/>
        <end position="370"/>
    </location>
</feature>
<proteinExistence type="predicted"/>